<reference evidence="3 4" key="1">
    <citation type="submission" date="2017-03" db="EMBL/GenBank/DDBJ databases">
        <title>Genomes of endolithic fungi from Antarctica.</title>
        <authorList>
            <person name="Coleine C."/>
            <person name="Masonjones S."/>
            <person name="Stajich J.E."/>
        </authorList>
    </citation>
    <scope>NUCLEOTIDE SEQUENCE [LARGE SCALE GENOMIC DNA]</scope>
    <source>
        <strain evidence="3 4">CCFEE 6314</strain>
    </source>
</reference>
<dbReference type="PANTHER" id="PTHR23024:SF24">
    <property type="entry name" value="ALPHA_BETA HYDROLASE FOLD-3 DOMAIN-CONTAINING PROTEIN"/>
    <property type="match status" value="1"/>
</dbReference>
<comment type="caution">
    <text evidence="3">The sequence shown here is derived from an EMBL/GenBank/DDBJ whole genome shotgun (WGS) entry which is preliminary data.</text>
</comment>
<sequence length="529" mass="59293">MPEVFSHPFGISWRKALVSIPRAVPNFVLHFTNPQGPQPITFDLPSRKDHSIPVYVFIPPKHAPGRLVKPGAHLKSALRKENHEDEDPGFPVLVDFHGGGFILGSCQEQSPFCAQMCRELNCVVISVDYRLGPYAKYPAANFDAEDVVNAVIDPERYAYRVLRDSINSSLEKAGRSPIALDSTRIAFSGFSSGGNLALNLVLSTKDDPTLHGDWPSPVPWSHEREIPCLLFYPSLDCRLLPHERPRPEGLDPPTGFVERWKIEKELMPTYLPVARRGDPRASPGLADITPTDEADRAEYGLHPKAKMFLVLPQFDSLNEQSLVWIDKVRDQNRGGDLLVEEVQGVVHGWTQFPDAWLEEGHRVLKSQVFDRARTFLAVWWGITDQQAQSSSGISALKGNTPTNGAPNTEVLQAPPHSDNAIRPSYNSGRAGNHVNADVDQIFALSKGRGGNVNVNVDELFARAKQEQLEQQKQQHKEQEEQEEQEREREREKLEEEKEQQQLRNDRDDDGNSTKTDPPGEPSKTLTEQG</sequence>
<organism evidence="3 4">
    <name type="scientific">Exophiala mesophila</name>
    <name type="common">Black yeast-like fungus</name>
    <dbReference type="NCBI Taxonomy" id="212818"/>
    <lineage>
        <taxon>Eukaryota</taxon>
        <taxon>Fungi</taxon>
        <taxon>Dikarya</taxon>
        <taxon>Ascomycota</taxon>
        <taxon>Pezizomycotina</taxon>
        <taxon>Eurotiomycetes</taxon>
        <taxon>Chaetothyriomycetidae</taxon>
        <taxon>Chaetothyriales</taxon>
        <taxon>Herpotrichiellaceae</taxon>
        <taxon>Exophiala</taxon>
    </lineage>
</organism>
<protein>
    <recommendedName>
        <fullName evidence="2">Alpha/beta hydrolase fold-3 domain-containing protein</fullName>
    </recommendedName>
</protein>
<feature type="region of interest" description="Disordered" evidence="1">
    <location>
        <begin position="392"/>
        <end position="432"/>
    </location>
</feature>
<feature type="region of interest" description="Disordered" evidence="1">
    <location>
        <begin position="466"/>
        <end position="529"/>
    </location>
</feature>
<dbReference type="Pfam" id="PF07859">
    <property type="entry name" value="Abhydrolase_3"/>
    <property type="match status" value="1"/>
</dbReference>
<feature type="domain" description="Alpha/beta hydrolase fold-3" evidence="2">
    <location>
        <begin position="93"/>
        <end position="350"/>
    </location>
</feature>
<dbReference type="Proteomes" id="UP000288859">
    <property type="component" value="Unassembled WGS sequence"/>
</dbReference>
<dbReference type="AlphaFoldDB" id="A0A438NJD7"/>
<evidence type="ECO:0000313" key="4">
    <source>
        <dbReference type="Proteomes" id="UP000288859"/>
    </source>
</evidence>
<dbReference type="SUPFAM" id="SSF53474">
    <property type="entry name" value="alpha/beta-Hydrolases"/>
    <property type="match status" value="1"/>
</dbReference>
<feature type="compositionally biased region" description="Polar residues" evidence="1">
    <location>
        <begin position="392"/>
        <end position="410"/>
    </location>
</feature>
<dbReference type="GO" id="GO:0016787">
    <property type="term" value="F:hydrolase activity"/>
    <property type="evidence" value="ECO:0007669"/>
    <property type="project" value="InterPro"/>
</dbReference>
<name>A0A438NJD7_EXOME</name>
<proteinExistence type="predicted"/>
<feature type="compositionally biased region" description="Basic and acidic residues" evidence="1">
    <location>
        <begin position="466"/>
        <end position="478"/>
    </location>
</feature>
<accession>A0A438NJD7</accession>
<dbReference type="EMBL" id="NAJM01000001">
    <property type="protein sequence ID" value="RVX75839.1"/>
    <property type="molecule type" value="Genomic_DNA"/>
</dbReference>
<dbReference type="OrthoDB" id="408631at2759"/>
<dbReference type="InterPro" id="IPR013094">
    <property type="entry name" value="AB_hydrolase_3"/>
</dbReference>
<feature type="compositionally biased region" description="Basic and acidic residues" evidence="1">
    <location>
        <begin position="485"/>
        <end position="511"/>
    </location>
</feature>
<dbReference type="PANTHER" id="PTHR23024">
    <property type="entry name" value="ARYLACETAMIDE DEACETYLASE"/>
    <property type="match status" value="1"/>
</dbReference>
<dbReference type="Gene3D" id="3.40.50.1820">
    <property type="entry name" value="alpha/beta hydrolase"/>
    <property type="match status" value="1"/>
</dbReference>
<evidence type="ECO:0000259" key="2">
    <source>
        <dbReference type="Pfam" id="PF07859"/>
    </source>
</evidence>
<evidence type="ECO:0000256" key="1">
    <source>
        <dbReference type="SAM" id="MobiDB-lite"/>
    </source>
</evidence>
<dbReference type="VEuPathDB" id="FungiDB:PV10_01776"/>
<dbReference type="InterPro" id="IPR050466">
    <property type="entry name" value="Carboxylest/Gibb_receptor"/>
</dbReference>
<dbReference type="InterPro" id="IPR029058">
    <property type="entry name" value="AB_hydrolase_fold"/>
</dbReference>
<evidence type="ECO:0000313" key="3">
    <source>
        <dbReference type="EMBL" id="RVX75839.1"/>
    </source>
</evidence>
<gene>
    <name evidence="3" type="ORF">B0A52_00196</name>
</gene>